<reference evidence="2" key="1">
    <citation type="journal article" date="2023" name="Front. Plant Sci.">
        <title>Chromosomal-level genome assembly of Melastoma candidum provides insights into trichome evolution.</title>
        <authorList>
            <person name="Zhong Y."/>
            <person name="Wu W."/>
            <person name="Sun C."/>
            <person name="Zou P."/>
            <person name="Liu Y."/>
            <person name="Dai S."/>
            <person name="Zhou R."/>
        </authorList>
    </citation>
    <scope>NUCLEOTIDE SEQUENCE [LARGE SCALE GENOMIC DNA]</scope>
</reference>
<protein>
    <submittedName>
        <fullName evidence="1">Uncharacterized protein</fullName>
    </submittedName>
</protein>
<dbReference type="EMBL" id="CM042881">
    <property type="protein sequence ID" value="KAI4386449.1"/>
    <property type="molecule type" value="Genomic_DNA"/>
</dbReference>
<comment type="caution">
    <text evidence="1">The sequence shown here is derived from an EMBL/GenBank/DDBJ whole genome shotgun (WGS) entry which is preliminary data.</text>
</comment>
<accession>A0ACB9S9E0</accession>
<keyword evidence="2" id="KW-1185">Reference proteome</keyword>
<evidence type="ECO:0000313" key="2">
    <source>
        <dbReference type="Proteomes" id="UP001057402"/>
    </source>
</evidence>
<name>A0ACB9S9E0_9MYRT</name>
<evidence type="ECO:0000313" key="1">
    <source>
        <dbReference type="EMBL" id="KAI4386449.1"/>
    </source>
</evidence>
<organism evidence="1 2">
    <name type="scientific">Melastoma candidum</name>
    <dbReference type="NCBI Taxonomy" id="119954"/>
    <lineage>
        <taxon>Eukaryota</taxon>
        <taxon>Viridiplantae</taxon>
        <taxon>Streptophyta</taxon>
        <taxon>Embryophyta</taxon>
        <taxon>Tracheophyta</taxon>
        <taxon>Spermatophyta</taxon>
        <taxon>Magnoliopsida</taxon>
        <taxon>eudicotyledons</taxon>
        <taxon>Gunneridae</taxon>
        <taxon>Pentapetalae</taxon>
        <taxon>rosids</taxon>
        <taxon>malvids</taxon>
        <taxon>Myrtales</taxon>
        <taxon>Melastomataceae</taxon>
        <taxon>Melastomatoideae</taxon>
        <taxon>Melastomateae</taxon>
        <taxon>Melastoma</taxon>
    </lineage>
</organism>
<gene>
    <name evidence="1" type="ORF">MLD38_004380</name>
</gene>
<proteinExistence type="predicted"/>
<dbReference type="Proteomes" id="UP001057402">
    <property type="component" value="Chromosome 2"/>
</dbReference>
<sequence length="522" mass="59118">MAARRSPAALSLSWHSKPDDSQFNGWGSGVTEQTRRKGREGLGIYLIGAIGASIVVLVAAIARFSHQRGFKIRFPVFSITMVKLTSSVEETETSLTDGQDASMPEESVEMVVQEAGGNMISDVSRLRDKTKRIIIPPLVDSTQQEALMILKRLKIIEDGIKPDELCTKREYARWLVRMNSSLERNPRRRIVPSSSLLGSGMAAFDDVNVEDRDFEAIQALAESGVISSKLSLGCSIGAISDNHPVLFFPDRNISREDLINWRVQLEYDYIPKIEEMSKTKVGFMDMKEFSSALPPEFFRDLLAGDKSIVRKAFGQSKRFQPSKPVTNAQAAVALVSGQMMDAIQIELSRQEAEEYSRKVTMDEIKNGLLERGDIKKYWDEKLKGEETRGSEVEKDYLSAIDALQQEKLIHEKKLQEHMKEKAALDCQKQLILSLEEEVDEMSERLGSERSSFVAEQCWVQDMISELQTKQEGMLDTKSVLEAEKEALRILRSWVEEEARKSQARAKVLEKVGRRWKWDDNQS</sequence>